<protein>
    <submittedName>
        <fullName evidence="2">Uncharacterized protein</fullName>
    </submittedName>
</protein>
<accession>A0A074YX90</accession>
<evidence type="ECO:0000256" key="1">
    <source>
        <dbReference type="SAM" id="MobiDB-lite"/>
    </source>
</evidence>
<sequence length="691" mass="77610">MHGEKGPENIMRIDPKKDLGIWVSSNLSFALHHEKSAQKAFAVLRMIRRTFSHITRMDFQIPYGAYVRPLLEYANQVVYSGRAKDVTLIERVQRAATRMVAGLKSVEQSLANRFFTVDPANTRRGHSKKIFKLRAHTFIRQNFFSFRVVAAWNDLPPTVVYAPSRTQFKALHLFMRILALASILPRAENIKSSATPFFHLCLSGERQPLTDKNKTDPGILGKSLDPVYQSVTPFKCTPLNSKSRLLMESGINERGASIVDQTIETIAPKKPLVANDTSTTDKHSSHPVSETAAAKPSLLTHLLLGRSRISRQSGSVSSPQSEFNSIVGLEGATETSEDFDEGANKTSLQILSMSFPNQLRVNHLTLWRRKLLTRTWQARSGSASATPFTETLNFGECSGSVSSANNGVRTVEWTTTPIASRVKTVSTIQKKRRTAIKAQCLENLYGCLPTCDAAKLLNVAVYDRVESICRQPYTSVDQWLADGFPKCFDICELISQPTRLVIWLAKRKLIINRTQCASCQRPMLIKCAPFRRQMYIWACRFCGQRSSLRLGSAFMKTGVPEANIILILYLWSLGYSVEFCGTELECSLTSARCYIWMAVRSAAAELQRNFRPISGIVEIEWENFLRTTAHRDGLFLLCGVERSTKNVFAVRCPEPHNKDALQSIIQKNVSVCSVRFVINLTLTAWFGHHNT</sequence>
<dbReference type="KEGG" id="ovi:T265_15602"/>
<dbReference type="RefSeq" id="XP_009176991.1">
    <property type="nucleotide sequence ID" value="XM_009178727.1"/>
</dbReference>
<dbReference type="EMBL" id="KL597266">
    <property type="protein sequence ID" value="KER19263.1"/>
    <property type="molecule type" value="Genomic_DNA"/>
</dbReference>
<keyword evidence="3" id="KW-1185">Reference proteome</keyword>
<dbReference type="AlphaFoldDB" id="A0A074YX90"/>
<dbReference type="OrthoDB" id="424490at2759"/>
<proteinExistence type="predicted"/>
<dbReference type="CTD" id="20329767"/>
<reference evidence="2 3" key="1">
    <citation type="submission" date="2013-11" db="EMBL/GenBank/DDBJ databases">
        <title>Opisthorchis viverrini - life in the bile duct.</title>
        <authorList>
            <person name="Young N.D."/>
            <person name="Nagarajan N."/>
            <person name="Lin S.J."/>
            <person name="Korhonen P.K."/>
            <person name="Jex A.R."/>
            <person name="Hall R.S."/>
            <person name="Safavi-Hemami H."/>
            <person name="Kaewkong W."/>
            <person name="Bertrand D."/>
            <person name="Gao S."/>
            <person name="Seet Q."/>
            <person name="Wongkham S."/>
            <person name="Teh B.T."/>
            <person name="Wongkham C."/>
            <person name="Intapan P.M."/>
            <person name="Maleewong W."/>
            <person name="Yang X."/>
            <person name="Hu M."/>
            <person name="Wang Z."/>
            <person name="Hofmann A."/>
            <person name="Sternberg P.W."/>
            <person name="Tan P."/>
            <person name="Wang J."/>
            <person name="Gasser R.B."/>
        </authorList>
    </citation>
    <scope>NUCLEOTIDE SEQUENCE [LARGE SCALE GENOMIC DNA]</scope>
</reference>
<dbReference type="PANTHER" id="PTHR33332">
    <property type="entry name" value="REVERSE TRANSCRIPTASE DOMAIN-CONTAINING PROTEIN"/>
    <property type="match status" value="1"/>
</dbReference>
<evidence type="ECO:0000313" key="3">
    <source>
        <dbReference type="Proteomes" id="UP000054324"/>
    </source>
</evidence>
<feature type="region of interest" description="Disordered" evidence="1">
    <location>
        <begin position="273"/>
        <end position="292"/>
    </location>
</feature>
<evidence type="ECO:0000313" key="2">
    <source>
        <dbReference type="EMBL" id="KER19263.1"/>
    </source>
</evidence>
<gene>
    <name evidence="2" type="ORF">T265_15602</name>
</gene>
<dbReference type="GeneID" id="20329767"/>
<organism evidence="2 3">
    <name type="scientific">Opisthorchis viverrini</name>
    <name type="common">Southeast Asian liver fluke</name>
    <dbReference type="NCBI Taxonomy" id="6198"/>
    <lineage>
        <taxon>Eukaryota</taxon>
        <taxon>Metazoa</taxon>
        <taxon>Spiralia</taxon>
        <taxon>Lophotrochozoa</taxon>
        <taxon>Platyhelminthes</taxon>
        <taxon>Trematoda</taxon>
        <taxon>Digenea</taxon>
        <taxon>Opisthorchiida</taxon>
        <taxon>Opisthorchiata</taxon>
        <taxon>Opisthorchiidae</taxon>
        <taxon>Opisthorchis</taxon>
    </lineage>
</organism>
<dbReference type="Proteomes" id="UP000054324">
    <property type="component" value="Unassembled WGS sequence"/>
</dbReference>
<name>A0A074YX90_OPIVI</name>